<sequence length="74" mass="8590">MVLGTNELILSDYVPKVLLDHMVRSYTLIHDKPLWSRHFVYVKCIACIRLNACLKLCEVSMIIILTRFHGMAGW</sequence>
<keyword evidence="2" id="KW-1185">Reference proteome</keyword>
<dbReference type="Proteomes" id="UP001454036">
    <property type="component" value="Unassembled WGS sequence"/>
</dbReference>
<reference evidence="1 2" key="1">
    <citation type="submission" date="2024-01" db="EMBL/GenBank/DDBJ databases">
        <title>The complete chloroplast genome sequence of Lithospermum erythrorhizon: insights into the phylogenetic relationship among Boraginaceae species and the maternal lineages of purple gromwells.</title>
        <authorList>
            <person name="Okada T."/>
            <person name="Watanabe K."/>
        </authorList>
    </citation>
    <scope>NUCLEOTIDE SEQUENCE [LARGE SCALE GENOMIC DNA]</scope>
</reference>
<evidence type="ECO:0000313" key="1">
    <source>
        <dbReference type="EMBL" id="GAA0158566.1"/>
    </source>
</evidence>
<comment type="caution">
    <text evidence="1">The sequence shown here is derived from an EMBL/GenBank/DDBJ whole genome shotgun (WGS) entry which is preliminary data.</text>
</comment>
<dbReference type="EMBL" id="BAABME010003380">
    <property type="protein sequence ID" value="GAA0158566.1"/>
    <property type="molecule type" value="Genomic_DNA"/>
</dbReference>
<dbReference type="AlphaFoldDB" id="A0AAV3Q5V6"/>
<organism evidence="1 2">
    <name type="scientific">Lithospermum erythrorhizon</name>
    <name type="common">Purple gromwell</name>
    <name type="synonym">Lithospermum officinale var. erythrorhizon</name>
    <dbReference type="NCBI Taxonomy" id="34254"/>
    <lineage>
        <taxon>Eukaryota</taxon>
        <taxon>Viridiplantae</taxon>
        <taxon>Streptophyta</taxon>
        <taxon>Embryophyta</taxon>
        <taxon>Tracheophyta</taxon>
        <taxon>Spermatophyta</taxon>
        <taxon>Magnoliopsida</taxon>
        <taxon>eudicotyledons</taxon>
        <taxon>Gunneridae</taxon>
        <taxon>Pentapetalae</taxon>
        <taxon>asterids</taxon>
        <taxon>lamiids</taxon>
        <taxon>Boraginales</taxon>
        <taxon>Boraginaceae</taxon>
        <taxon>Boraginoideae</taxon>
        <taxon>Lithospermeae</taxon>
        <taxon>Lithospermum</taxon>
    </lineage>
</organism>
<name>A0AAV3Q5V6_LITER</name>
<protein>
    <submittedName>
        <fullName evidence="1">Uncharacterized protein</fullName>
    </submittedName>
</protein>
<accession>A0AAV3Q5V6</accession>
<evidence type="ECO:0000313" key="2">
    <source>
        <dbReference type="Proteomes" id="UP001454036"/>
    </source>
</evidence>
<gene>
    <name evidence="1" type="ORF">LIER_15554</name>
</gene>
<proteinExistence type="predicted"/>